<keyword evidence="2" id="KW-1185">Reference proteome</keyword>
<evidence type="ECO:0008006" key="3">
    <source>
        <dbReference type="Google" id="ProtNLM"/>
    </source>
</evidence>
<sequence>MSNKDTAMLVFLLDRSGSMHDIKHDIEGGLNAYVEKQKAEAGSATASLHQFDNEYEDVYLDKPLEDVPVFTLEPRGSTALFDSIATTITNTRKRIAAMPAHKRPGIVHLNIATDGHENASTRYSRRAIRDMVQAQQEVDHWIISYMGCDQDAVEVGASLGIAPERSLTYTRETAAEAMDAYSQMTSKARGATRIGADWEQIRAESVFTARQRKDAGK</sequence>
<dbReference type="InterPro" id="IPR036465">
    <property type="entry name" value="vWFA_dom_sf"/>
</dbReference>
<accession>A0ABS4WAD2</accession>
<proteinExistence type="predicted"/>
<dbReference type="RefSeq" id="WP_209906377.1">
    <property type="nucleotide sequence ID" value="NZ_BAAAMI010000019.1"/>
</dbReference>
<protein>
    <recommendedName>
        <fullName evidence="3">VWA domain-containing protein</fullName>
    </recommendedName>
</protein>
<organism evidence="1 2">
    <name type="scientific">Paeniglutamicibacter psychrophenolicus</name>
    <dbReference type="NCBI Taxonomy" id="257454"/>
    <lineage>
        <taxon>Bacteria</taxon>
        <taxon>Bacillati</taxon>
        <taxon>Actinomycetota</taxon>
        <taxon>Actinomycetes</taxon>
        <taxon>Micrococcales</taxon>
        <taxon>Micrococcaceae</taxon>
        <taxon>Paeniglutamicibacter</taxon>
    </lineage>
</organism>
<dbReference type="Proteomes" id="UP000766570">
    <property type="component" value="Unassembled WGS sequence"/>
</dbReference>
<evidence type="ECO:0000313" key="2">
    <source>
        <dbReference type="Proteomes" id="UP000766570"/>
    </source>
</evidence>
<name>A0ABS4WAD2_9MICC</name>
<dbReference type="SUPFAM" id="SSF53300">
    <property type="entry name" value="vWA-like"/>
    <property type="match status" value="1"/>
</dbReference>
<evidence type="ECO:0000313" key="1">
    <source>
        <dbReference type="EMBL" id="MBP2373162.1"/>
    </source>
</evidence>
<dbReference type="EMBL" id="JAGIOE010000001">
    <property type="protein sequence ID" value="MBP2373162.1"/>
    <property type="molecule type" value="Genomic_DNA"/>
</dbReference>
<reference evidence="1 2" key="1">
    <citation type="submission" date="2021-03" db="EMBL/GenBank/DDBJ databases">
        <title>Sequencing the genomes of 1000 actinobacteria strains.</title>
        <authorList>
            <person name="Klenk H.-P."/>
        </authorList>
    </citation>
    <scope>NUCLEOTIDE SEQUENCE [LARGE SCALE GENOMIC DNA]</scope>
    <source>
        <strain evidence="1 2">DSM 15454</strain>
    </source>
</reference>
<gene>
    <name evidence="1" type="ORF">JOF46_001074</name>
</gene>
<comment type="caution">
    <text evidence="1">The sequence shown here is derived from an EMBL/GenBank/DDBJ whole genome shotgun (WGS) entry which is preliminary data.</text>
</comment>